<dbReference type="RefSeq" id="WP_184390584.1">
    <property type="nucleotide sequence ID" value="NZ_BAAAJD010000007.1"/>
</dbReference>
<feature type="chain" id="PRO_5030877560" description="Phosphodiester glycosidase domain-containing protein" evidence="2">
    <location>
        <begin position="33"/>
        <end position="420"/>
    </location>
</feature>
<dbReference type="PANTHER" id="PTHR40446">
    <property type="entry name" value="N-ACETYLGLUCOSAMINE-1-PHOSPHODIESTER ALPHA-N-ACETYLGLUCOSAMINIDASE"/>
    <property type="match status" value="1"/>
</dbReference>
<evidence type="ECO:0000259" key="3">
    <source>
        <dbReference type="Pfam" id="PF09992"/>
    </source>
</evidence>
<gene>
    <name evidence="4" type="ORF">HDA36_001326</name>
</gene>
<proteinExistence type="predicted"/>
<keyword evidence="2" id="KW-0732">Signal</keyword>
<feature type="region of interest" description="Disordered" evidence="1">
    <location>
        <begin position="340"/>
        <end position="420"/>
    </location>
</feature>
<dbReference type="AlphaFoldDB" id="A0A7W8QIS2"/>
<comment type="caution">
    <text evidence="4">The sequence shown here is derived from an EMBL/GenBank/DDBJ whole genome shotgun (WGS) entry which is preliminary data.</text>
</comment>
<evidence type="ECO:0000313" key="5">
    <source>
        <dbReference type="Proteomes" id="UP000572635"/>
    </source>
</evidence>
<evidence type="ECO:0000256" key="2">
    <source>
        <dbReference type="SAM" id="SignalP"/>
    </source>
</evidence>
<evidence type="ECO:0000313" key="4">
    <source>
        <dbReference type="EMBL" id="MBB5431242.1"/>
    </source>
</evidence>
<keyword evidence="5" id="KW-1185">Reference proteome</keyword>
<dbReference type="EMBL" id="JACHDB010000001">
    <property type="protein sequence ID" value="MBB5431242.1"/>
    <property type="molecule type" value="Genomic_DNA"/>
</dbReference>
<feature type="signal peptide" evidence="2">
    <location>
        <begin position="1"/>
        <end position="32"/>
    </location>
</feature>
<dbReference type="PANTHER" id="PTHR40446:SF2">
    <property type="entry name" value="N-ACETYLGLUCOSAMINE-1-PHOSPHODIESTER ALPHA-N-ACETYLGLUCOSAMINIDASE"/>
    <property type="match status" value="1"/>
</dbReference>
<dbReference type="InterPro" id="IPR018711">
    <property type="entry name" value="NAGPA"/>
</dbReference>
<feature type="compositionally biased region" description="Basic and acidic residues" evidence="1">
    <location>
        <begin position="352"/>
        <end position="370"/>
    </location>
</feature>
<accession>A0A7W8QIS2</accession>
<reference evidence="4 5" key="1">
    <citation type="submission" date="2020-08" db="EMBL/GenBank/DDBJ databases">
        <title>Sequencing the genomes of 1000 actinobacteria strains.</title>
        <authorList>
            <person name="Klenk H.-P."/>
        </authorList>
    </citation>
    <scope>NUCLEOTIDE SEQUENCE [LARGE SCALE GENOMIC DNA]</scope>
    <source>
        <strain evidence="4 5">DSM 44551</strain>
    </source>
</reference>
<feature type="compositionally biased region" description="Basic and acidic residues" evidence="1">
    <location>
        <begin position="411"/>
        <end position="420"/>
    </location>
</feature>
<protein>
    <recommendedName>
        <fullName evidence="3">Phosphodiester glycosidase domain-containing protein</fullName>
    </recommendedName>
</protein>
<sequence length="420" mass="41590">MIRSARIRPLRTVAVGAVAVLVGAFGAPVAEAAEKDVPVAVGVRLASLASPAAGGKEDTALLTVELGGEDGAEVAYLDAGAVAATATVPEMAGAFAAPVGRDLVAAANGDFFDIGATGAPRGAAMRGGEALKSPTGDRVEAAVFDADGTGRIGSVRFEGTAALPDGEAELDALNAHIVPDDGLGLYTPEWGDHSRKGAADGADRAAEAVVSGGVVREVRDGAGGGAIEEGTEVLLGLGKAADRVAGLDKGDSVSVDYRLDAGGPARTVIGGHRVLVRDGAPTGASDGARHPRTAIGFSAEGDRMFLAAVDGRVSGVPGATLPEVARVLADAGADQALELDGGGSSALFARSPGEDGLKKRNRNGGERERPVPNGLAVTAVSGDTLAAGPGPDRLPRSLPPSATPRTAQAGPDRELAVGAP</sequence>
<organism evidence="4 5">
    <name type="scientific">Nocardiopsis composta</name>
    <dbReference type="NCBI Taxonomy" id="157465"/>
    <lineage>
        <taxon>Bacteria</taxon>
        <taxon>Bacillati</taxon>
        <taxon>Actinomycetota</taxon>
        <taxon>Actinomycetes</taxon>
        <taxon>Streptosporangiales</taxon>
        <taxon>Nocardiopsidaceae</taxon>
        <taxon>Nocardiopsis</taxon>
    </lineage>
</organism>
<evidence type="ECO:0000256" key="1">
    <source>
        <dbReference type="SAM" id="MobiDB-lite"/>
    </source>
</evidence>
<dbReference type="Proteomes" id="UP000572635">
    <property type="component" value="Unassembled WGS sequence"/>
</dbReference>
<feature type="domain" description="Phosphodiester glycosidase" evidence="3">
    <location>
        <begin position="206"/>
        <end position="378"/>
    </location>
</feature>
<dbReference type="Pfam" id="PF09992">
    <property type="entry name" value="NAGPA"/>
    <property type="match status" value="1"/>
</dbReference>
<name>A0A7W8QIS2_9ACTN</name>